<feature type="binding site" evidence="9">
    <location>
        <position position="39"/>
    </location>
    <ligand>
        <name>substrate</name>
    </ligand>
</feature>
<comment type="pathway">
    <text evidence="2 9">Amino-acid biosynthesis; L-lysine biosynthesis via DAP pathway; LL-2,6-diaminopimelate from (S)-tetrahydrodipicolinate (aminotransferase route): step 1/1.</text>
</comment>
<dbReference type="InterPro" id="IPR019942">
    <property type="entry name" value="DapL/ALD1"/>
</dbReference>
<evidence type="ECO:0000259" key="11">
    <source>
        <dbReference type="Pfam" id="PF00155"/>
    </source>
</evidence>
<feature type="binding site" evidence="9">
    <location>
        <position position="208"/>
    </location>
    <ligand>
        <name>pyridoxal 5'-phosphate</name>
        <dbReference type="ChEBI" id="CHEBI:597326"/>
    </ligand>
</feature>
<feature type="binding site" evidence="9">
    <location>
        <position position="247"/>
    </location>
    <ligand>
        <name>pyridoxal 5'-phosphate</name>
        <dbReference type="ChEBI" id="CHEBI:597326"/>
    </ligand>
</feature>
<comment type="caution">
    <text evidence="12">The sequence shown here is derived from an EMBL/GenBank/DDBJ whole genome shotgun (WGS) entry which is preliminary data.</text>
</comment>
<dbReference type="Gene3D" id="3.40.640.10">
    <property type="entry name" value="Type I PLP-dependent aspartate aminotransferase-like (Major domain)"/>
    <property type="match status" value="1"/>
</dbReference>
<dbReference type="Pfam" id="PF00155">
    <property type="entry name" value="Aminotran_1_2"/>
    <property type="match status" value="1"/>
</dbReference>
<proteinExistence type="inferred from homology"/>
<keyword evidence="5 9" id="KW-0032">Aminotransferase</keyword>
<sequence>MKKVADRLAALPPYLFARIEQKIEKLQSRGIDVISLGIGDPDLPTPSHIVKALIDQAQKAENHRYPTSAGLLAFRTAVASWYRRRFGVELDPASEVVTLIGSKEGIAHISFCYLQEGDLALVPDPAYPVYGIGAALAGAEVYSLPLKGENNFLPDLSSVPVEVARKASLLFLNYPNNPTGATCDKEFFQDVVSFARHYDLIVCHDAAYSEITFDGYVAPSFLEVPGAKDVGIEFHSLSKTYNMTGWRIGWAAGNAELIKTLSSLKSNLDSGVFQAIQYAGIAALEGPQDCIEEMRRIYRERREIAVAGLKSLGWDFSLPKGTIYLWVPVPSGLTSTEFAEMVLEKSSVVVTPGIGYGKYGDGYFRISLTLATERLKEAFRRMKEAFGTLYH</sequence>
<feature type="domain" description="Aminotransferase class I/classII large" evidence="11">
    <location>
        <begin position="32"/>
        <end position="381"/>
    </location>
</feature>
<evidence type="ECO:0000313" key="13">
    <source>
        <dbReference type="Proteomes" id="UP000053326"/>
    </source>
</evidence>
<feature type="binding site" evidence="9">
    <location>
        <position position="14"/>
    </location>
    <ligand>
        <name>substrate</name>
    </ligand>
</feature>
<name>A0A101FFM1_9THEO</name>
<dbReference type="PATRIC" id="fig|85874.4.peg.570"/>
<dbReference type="EC" id="2.6.1.83" evidence="3 9"/>
<dbReference type="EMBL" id="LGFO01000156">
    <property type="protein sequence ID" value="KUK36140.1"/>
    <property type="molecule type" value="Genomic_DNA"/>
</dbReference>
<feature type="binding site" evidence="9">
    <location>
        <position position="127"/>
    </location>
    <ligand>
        <name>pyridoxal 5'-phosphate</name>
        <dbReference type="ChEBI" id="CHEBI:597326"/>
    </ligand>
</feature>
<evidence type="ECO:0000256" key="4">
    <source>
        <dbReference type="ARBA" id="ARBA00018052"/>
    </source>
</evidence>
<dbReference type="SUPFAM" id="SSF53383">
    <property type="entry name" value="PLP-dependent transferases"/>
    <property type="match status" value="1"/>
</dbReference>
<protein>
    <recommendedName>
        <fullName evidence="4 9">LL-diaminopimelate aminotransferase</fullName>
        <shortName evidence="9">DAP-AT</shortName>
        <shortName evidence="9">DAP-aminotransferase</shortName>
        <shortName evidence="9">LL-DAP-aminotransferase</shortName>
        <ecNumber evidence="3 9">2.6.1.83</ecNumber>
    </recommendedName>
</protein>
<dbReference type="CDD" id="cd00609">
    <property type="entry name" value="AAT_like"/>
    <property type="match status" value="1"/>
</dbReference>
<reference evidence="13" key="1">
    <citation type="journal article" date="2015" name="MBio">
        <title>Genome-Resolved Metagenomic Analysis Reveals Roles for Candidate Phyla and Other Microbial Community Members in Biogeochemical Transformations in Oil Reservoirs.</title>
        <authorList>
            <person name="Hu P."/>
            <person name="Tom L."/>
            <person name="Singh A."/>
            <person name="Thomas B.C."/>
            <person name="Baker B.J."/>
            <person name="Piceno Y.M."/>
            <person name="Andersen G.L."/>
            <person name="Banfield J.F."/>
        </authorList>
    </citation>
    <scope>NUCLEOTIDE SEQUENCE [LARGE SCALE GENOMIC DNA]</scope>
</reference>
<keyword evidence="7 9" id="KW-0663">Pyridoxal phosphate</keyword>
<evidence type="ECO:0000256" key="6">
    <source>
        <dbReference type="ARBA" id="ARBA00022679"/>
    </source>
</evidence>
<dbReference type="InterPro" id="IPR019881">
    <property type="entry name" value="DAP-NH2Trfase_DapL_Desulfo"/>
</dbReference>
<evidence type="ECO:0000256" key="5">
    <source>
        <dbReference type="ARBA" id="ARBA00022576"/>
    </source>
</evidence>
<dbReference type="PROSITE" id="PS00105">
    <property type="entry name" value="AA_TRANSFER_CLASS_1"/>
    <property type="match status" value="1"/>
</dbReference>
<feature type="binding site" evidence="9">
    <location>
        <position position="177"/>
    </location>
    <ligand>
        <name>substrate</name>
    </ligand>
</feature>
<accession>A0A101FFM1</accession>
<evidence type="ECO:0000256" key="3">
    <source>
        <dbReference type="ARBA" id="ARBA00013138"/>
    </source>
</evidence>
<dbReference type="GO" id="GO:0010285">
    <property type="term" value="F:L,L-diaminopimelate aminotransferase activity"/>
    <property type="evidence" value="ECO:0007669"/>
    <property type="project" value="UniProtKB-UniRule"/>
</dbReference>
<evidence type="ECO:0000256" key="1">
    <source>
        <dbReference type="ARBA" id="ARBA00001933"/>
    </source>
</evidence>
<dbReference type="InterPro" id="IPR015422">
    <property type="entry name" value="PyrdxlP-dep_Trfase_small"/>
</dbReference>
<dbReference type="NCBIfam" id="NF006756">
    <property type="entry name" value="PRK09276.1"/>
    <property type="match status" value="1"/>
</dbReference>
<dbReference type="PANTHER" id="PTHR42832:SF3">
    <property type="entry name" value="L-GLUTAMINE--4-(METHYLSULFANYL)-2-OXOBUTANOATE AMINOTRANSFERASE"/>
    <property type="match status" value="1"/>
</dbReference>
<dbReference type="InterPro" id="IPR015421">
    <property type="entry name" value="PyrdxlP-dep_Trfase_major"/>
</dbReference>
<evidence type="ECO:0000313" key="12">
    <source>
        <dbReference type="EMBL" id="KUK36140.1"/>
    </source>
</evidence>
<dbReference type="InterPro" id="IPR004839">
    <property type="entry name" value="Aminotransferase_I/II_large"/>
</dbReference>
<dbReference type="Gene3D" id="3.90.1150.10">
    <property type="entry name" value="Aspartate Aminotransferase, domain 1"/>
    <property type="match status" value="1"/>
</dbReference>
<feature type="binding site" evidence="9">
    <location>
        <begin position="236"/>
        <end position="238"/>
    </location>
    <ligand>
        <name>pyridoxal 5'-phosphate</name>
        <dbReference type="ChEBI" id="CHEBI:597326"/>
    </ligand>
</feature>
<dbReference type="NCBIfam" id="TIGR03540">
    <property type="entry name" value="DapC_direct"/>
    <property type="match status" value="1"/>
</dbReference>
<comment type="catalytic activity">
    <reaction evidence="8 9">
        <text>(2S,6S)-2,6-diaminopimelate + 2-oxoglutarate = (S)-2,3,4,5-tetrahydrodipicolinate + L-glutamate + H2O + H(+)</text>
        <dbReference type="Rhea" id="RHEA:23988"/>
        <dbReference type="ChEBI" id="CHEBI:15377"/>
        <dbReference type="ChEBI" id="CHEBI:15378"/>
        <dbReference type="ChEBI" id="CHEBI:16810"/>
        <dbReference type="ChEBI" id="CHEBI:16845"/>
        <dbReference type="ChEBI" id="CHEBI:29985"/>
        <dbReference type="ChEBI" id="CHEBI:57609"/>
        <dbReference type="EC" id="2.6.1.83"/>
    </reaction>
</comment>
<dbReference type="PANTHER" id="PTHR42832">
    <property type="entry name" value="AMINO ACID AMINOTRANSFERASE"/>
    <property type="match status" value="1"/>
</dbReference>
<dbReference type="UniPathway" id="UPA00034">
    <property type="reaction ID" value="UER00466"/>
</dbReference>
<dbReference type="OMA" id="SKTFNMT"/>
<organism evidence="12 13">
    <name type="scientific">Thermacetogenium phaeum</name>
    <dbReference type="NCBI Taxonomy" id="85874"/>
    <lineage>
        <taxon>Bacteria</taxon>
        <taxon>Bacillati</taxon>
        <taxon>Bacillota</taxon>
        <taxon>Clostridia</taxon>
        <taxon>Thermoanaerobacterales</taxon>
        <taxon>Thermoanaerobacteraceae</taxon>
        <taxon>Thermacetogenium</taxon>
    </lineage>
</organism>
<feature type="binding site" evidence="9">
    <location>
        <position position="365"/>
    </location>
    <ligand>
        <name>substrate</name>
    </ligand>
</feature>
<comment type="similarity">
    <text evidence="9">Belongs to the class-I pyridoxal-phosphate-dependent aminotransferase family. LL-diaminopimelate aminotransferase subfamily.</text>
</comment>
<comment type="cofactor">
    <cofactor evidence="1 9 10">
        <name>pyridoxal 5'-phosphate</name>
        <dbReference type="ChEBI" id="CHEBI:597326"/>
    </cofactor>
</comment>
<gene>
    <name evidence="9" type="primary">dapL</name>
    <name evidence="12" type="ORF">XD66_1151</name>
</gene>
<comment type="function">
    <text evidence="9">Involved in the synthesis of meso-diaminopimelate (m-DAP or DL-DAP), required for both lysine and peptidoglycan biosynthesis. Catalyzes the direct conversion of tetrahydrodipicolinate to LL-diaminopimelate.</text>
</comment>
<feature type="binding site" evidence="9">
    <location>
        <position position="177"/>
    </location>
    <ligand>
        <name>pyridoxal 5'-phosphate</name>
        <dbReference type="ChEBI" id="CHEBI:597326"/>
    </ligand>
</feature>
<dbReference type="InterPro" id="IPR004838">
    <property type="entry name" value="NHTrfase_class1_PyrdxlP-BS"/>
</dbReference>
<evidence type="ECO:0000256" key="9">
    <source>
        <dbReference type="HAMAP-Rule" id="MF_01642"/>
    </source>
</evidence>
<dbReference type="Proteomes" id="UP000053326">
    <property type="component" value="Unassembled WGS sequence"/>
</dbReference>
<evidence type="ECO:0000256" key="7">
    <source>
        <dbReference type="ARBA" id="ARBA00022898"/>
    </source>
</evidence>
<comment type="subunit">
    <text evidence="9">Homodimer.</text>
</comment>
<comment type="caution">
    <text evidence="9">Lacks conserved residue(s) required for the propagation of feature annotation.</text>
</comment>
<evidence type="ECO:0000256" key="2">
    <source>
        <dbReference type="ARBA" id="ARBA00004982"/>
    </source>
</evidence>
<dbReference type="HAMAP" id="MF_01642">
    <property type="entry name" value="DapL_aminotrans_1"/>
    <property type="match status" value="1"/>
</dbReference>
<feature type="modified residue" description="N6-(pyridoxal phosphate)lysine" evidence="9">
    <location>
        <position position="239"/>
    </location>
</feature>
<dbReference type="GO" id="GO:0033362">
    <property type="term" value="P:lysine biosynthetic process via diaminopimelate, diaminopimelate-aminotransferase pathway"/>
    <property type="evidence" value="ECO:0007669"/>
    <property type="project" value="UniProtKB-UniRule"/>
</dbReference>
<dbReference type="AlphaFoldDB" id="A0A101FFM1"/>
<keyword evidence="6 9" id="KW-0808">Transferase</keyword>
<feature type="binding site" evidence="9">
    <location>
        <position position="127"/>
    </location>
    <ligand>
        <name>substrate</name>
    </ligand>
</feature>
<dbReference type="GO" id="GO:0030170">
    <property type="term" value="F:pyridoxal phosphate binding"/>
    <property type="evidence" value="ECO:0007669"/>
    <property type="project" value="UniProtKB-UniRule"/>
</dbReference>
<evidence type="ECO:0000256" key="10">
    <source>
        <dbReference type="RuleBase" id="RU000481"/>
    </source>
</evidence>
<evidence type="ECO:0000256" key="8">
    <source>
        <dbReference type="ARBA" id="ARBA00051934"/>
    </source>
</evidence>
<dbReference type="InterPro" id="IPR015424">
    <property type="entry name" value="PyrdxlP-dep_Trfase"/>
</dbReference>
<dbReference type="InterPro" id="IPR050881">
    <property type="entry name" value="LL-DAP_aminotransferase"/>
</dbReference>